<dbReference type="RefSeq" id="WP_070195927.1">
    <property type="nucleotide sequence ID" value="NZ_LJGU01000114.1"/>
</dbReference>
<dbReference type="NCBIfam" id="NF002017">
    <property type="entry name" value="PRK00823.1-2"/>
    <property type="match status" value="1"/>
</dbReference>
<dbReference type="InterPro" id="IPR036428">
    <property type="entry name" value="PCD_sf"/>
</dbReference>
<dbReference type="Proteomes" id="UP000176101">
    <property type="component" value="Unassembled WGS sequence"/>
</dbReference>
<name>A0A1E7KJP0_9ACTN</name>
<dbReference type="EC" id="4.2.1.96" evidence="4"/>
<dbReference type="PANTHER" id="PTHR12599:SF0">
    <property type="entry name" value="PTERIN-4-ALPHA-CARBINOLAMINE DEHYDRATASE"/>
    <property type="match status" value="1"/>
</dbReference>
<dbReference type="SUPFAM" id="SSF55248">
    <property type="entry name" value="PCD-like"/>
    <property type="match status" value="1"/>
</dbReference>
<reference evidence="5 6" key="1">
    <citation type="journal article" date="2016" name="Front. Microbiol.">
        <title>Comparative Genomics Analysis of Streptomyces Species Reveals Their Adaptation to the Marine Environment and Their Diversity at the Genomic Level.</title>
        <authorList>
            <person name="Tian X."/>
            <person name="Zhang Z."/>
            <person name="Yang T."/>
            <person name="Chen M."/>
            <person name="Li J."/>
            <person name="Chen F."/>
            <person name="Yang J."/>
            <person name="Li W."/>
            <person name="Zhang B."/>
            <person name="Zhang Z."/>
            <person name="Wu J."/>
            <person name="Zhang C."/>
            <person name="Long L."/>
            <person name="Xiao J."/>
        </authorList>
    </citation>
    <scope>NUCLEOTIDE SEQUENCE [LARGE SCALE GENOMIC DNA]</scope>
    <source>
        <strain evidence="5 6">SCSIO 02100</strain>
    </source>
</reference>
<keyword evidence="6" id="KW-1185">Reference proteome</keyword>
<proteinExistence type="inferred from homology"/>
<gene>
    <name evidence="5" type="ORF">AN216_08200</name>
</gene>
<protein>
    <recommendedName>
        <fullName evidence="4">Putative pterin-4-alpha-carbinolamine dehydratase</fullName>
        <shortName evidence="4">PHS</shortName>
        <ecNumber evidence="4">4.2.1.96</ecNumber>
    </recommendedName>
    <alternativeName>
        <fullName evidence="4">4-alpha-hydroxy-tetrahydropterin dehydratase</fullName>
    </alternativeName>
    <alternativeName>
        <fullName evidence="4">Pterin carbinolamine dehydratase</fullName>
        <shortName evidence="4">PCD</shortName>
    </alternativeName>
</protein>
<evidence type="ECO:0000313" key="6">
    <source>
        <dbReference type="Proteomes" id="UP000176101"/>
    </source>
</evidence>
<organism evidence="5 6">
    <name type="scientific">Streptomyces oceani</name>
    <dbReference type="NCBI Taxonomy" id="1075402"/>
    <lineage>
        <taxon>Bacteria</taxon>
        <taxon>Bacillati</taxon>
        <taxon>Actinomycetota</taxon>
        <taxon>Actinomycetes</taxon>
        <taxon>Kitasatosporales</taxon>
        <taxon>Streptomycetaceae</taxon>
        <taxon>Streptomyces</taxon>
    </lineage>
</organism>
<comment type="similarity">
    <text evidence="2 4">Belongs to the pterin-4-alpha-carbinolamine dehydratase family.</text>
</comment>
<sequence>MAPEPLSAQQTDEALSELPGWRAEDGRLARDYAFRGHLPAAAMVIHVAAIQEELGHHSDLTLSYNTLSVTVNTHSVGGRITELDVALARRIEEIAAGHGVR</sequence>
<accession>A0A1E7KJP0</accession>
<comment type="caution">
    <text evidence="5">The sequence shown here is derived from an EMBL/GenBank/DDBJ whole genome shotgun (WGS) entry which is preliminary data.</text>
</comment>
<evidence type="ECO:0000256" key="1">
    <source>
        <dbReference type="ARBA" id="ARBA00001554"/>
    </source>
</evidence>
<dbReference type="InterPro" id="IPR001533">
    <property type="entry name" value="Pterin_deHydtase"/>
</dbReference>
<dbReference type="EMBL" id="LJGU01000114">
    <property type="protein sequence ID" value="OEV04179.1"/>
    <property type="molecule type" value="Genomic_DNA"/>
</dbReference>
<evidence type="ECO:0000256" key="4">
    <source>
        <dbReference type="HAMAP-Rule" id="MF_00434"/>
    </source>
</evidence>
<dbReference type="CDD" id="cd00488">
    <property type="entry name" value="PCD_DCoH"/>
    <property type="match status" value="1"/>
</dbReference>
<dbReference type="STRING" id="1075402.AN216_08200"/>
<evidence type="ECO:0000256" key="3">
    <source>
        <dbReference type="ARBA" id="ARBA00023239"/>
    </source>
</evidence>
<dbReference type="Gene3D" id="3.30.1360.20">
    <property type="entry name" value="Transcriptional coactivator/pterin dehydratase"/>
    <property type="match status" value="1"/>
</dbReference>
<dbReference type="OrthoDB" id="15077at2"/>
<evidence type="ECO:0000313" key="5">
    <source>
        <dbReference type="EMBL" id="OEV04179.1"/>
    </source>
</evidence>
<dbReference type="PATRIC" id="fig|1075402.3.peg.4447"/>
<dbReference type="GO" id="GO:0006729">
    <property type="term" value="P:tetrahydrobiopterin biosynthetic process"/>
    <property type="evidence" value="ECO:0007669"/>
    <property type="project" value="InterPro"/>
</dbReference>
<keyword evidence="3 4" id="KW-0456">Lyase</keyword>
<dbReference type="PANTHER" id="PTHR12599">
    <property type="entry name" value="PTERIN-4-ALPHA-CARBINOLAMINE DEHYDRATASE"/>
    <property type="match status" value="1"/>
</dbReference>
<evidence type="ECO:0000256" key="2">
    <source>
        <dbReference type="ARBA" id="ARBA00006472"/>
    </source>
</evidence>
<comment type="catalytic activity">
    <reaction evidence="1 4">
        <text>(4aS,6R)-4a-hydroxy-L-erythro-5,6,7,8-tetrahydrobiopterin = (6R)-L-erythro-6,7-dihydrobiopterin + H2O</text>
        <dbReference type="Rhea" id="RHEA:11920"/>
        <dbReference type="ChEBI" id="CHEBI:15377"/>
        <dbReference type="ChEBI" id="CHEBI:15642"/>
        <dbReference type="ChEBI" id="CHEBI:43120"/>
        <dbReference type="EC" id="4.2.1.96"/>
    </reaction>
</comment>
<dbReference type="AlphaFoldDB" id="A0A1E7KJP0"/>
<dbReference type="HAMAP" id="MF_00434">
    <property type="entry name" value="Pterin_4_alpha"/>
    <property type="match status" value="1"/>
</dbReference>
<dbReference type="GO" id="GO:0008124">
    <property type="term" value="F:4-alpha-hydroxytetrahydrobiopterin dehydratase activity"/>
    <property type="evidence" value="ECO:0007669"/>
    <property type="project" value="UniProtKB-UniRule"/>
</dbReference>
<dbReference type="Pfam" id="PF01329">
    <property type="entry name" value="Pterin_4a"/>
    <property type="match status" value="1"/>
</dbReference>